<accession>A0A6N9T227</accession>
<proteinExistence type="predicted"/>
<keyword evidence="3" id="KW-1185">Reference proteome</keyword>
<evidence type="ECO:0000313" key="3">
    <source>
        <dbReference type="Proteomes" id="UP000469011"/>
    </source>
</evidence>
<sequence>MSATQSPPIQLDMVGSVLQARMNHAEQMSLHLADRCRQLQAERDAAVDELREARAELAATTAKEGEDHGNG</sequence>
<protein>
    <submittedName>
        <fullName evidence="2">Uncharacterized protein</fullName>
    </submittedName>
</protein>
<evidence type="ECO:0000256" key="1">
    <source>
        <dbReference type="SAM" id="Coils"/>
    </source>
</evidence>
<comment type="caution">
    <text evidence="2">The sequence shown here is derived from an EMBL/GenBank/DDBJ whole genome shotgun (WGS) entry which is preliminary data.</text>
</comment>
<dbReference type="AlphaFoldDB" id="A0A6N9T227"/>
<feature type="coiled-coil region" evidence="1">
    <location>
        <begin position="36"/>
        <end position="63"/>
    </location>
</feature>
<gene>
    <name evidence="2" type="ORF">GTK09_06550</name>
</gene>
<organism evidence="2 3">
    <name type="scientific">Jiella pacifica</name>
    <dbReference type="NCBI Taxonomy" id="2696469"/>
    <lineage>
        <taxon>Bacteria</taxon>
        <taxon>Pseudomonadati</taxon>
        <taxon>Pseudomonadota</taxon>
        <taxon>Alphaproteobacteria</taxon>
        <taxon>Hyphomicrobiales</taxon>
        <taxon>Aurantimonadaceae</taxon>
        <taxon>Jiella</taxon>
    </lineage>
</organism>
<reference evidence="2 3" key="1">
    <citation type="submission" date="2020-01" db="EMBL/GenBank/DDBJ databases">
        <title>Jiella pacifica sp. nov.</title>
        <authorList>
            <person name="Xue Z."/>
            <person name="Zhu S."/>
            <person name="Chen J."/>
            <person name="Yang J."/>
        </authorList>
    </citation>
    <scope>NUCLEOTIDE SEQUENCE [LARGE SCALE GENOMIC DNA]</scope>
    <source>
        <strain evidence="2 3">40Bstr34</strain>
    </source>
</reference>
<dbReference type="Proteomes" id="UP000469011">
    <property type="component" value="Unassembled WGS sequence"/>
</dbReference>
<dbReference type="EMBL" id="JAAAMG010000004">
    <property type="protein sequence ID" value="NDW04086.1"/>
    <property type="molecule type" value="Genomic_DNA"/>
</dbReference>
<dbReference type="RefSeq" id="WP_163462113.1">
    <property type="nucleotide sequence ID" value="NZ_JAAAMG010000004.1"/>
</dbReference>
<keyword evidence="1" id="KW-0175">Coiled coil</keyword>
<evidence type="ECO:0000313" key="2">
    <source>
        <dbReference type="EMBL" id="NDW04086.1"/>
    </source>
</evidence>
<name>A0A6N9T227_9HYPH</name>